<keyword evidence="3" id="KW-1133">Transmembrane helix</keyword>
<evidence type="ECO:0000256" key="3">
    <source>
        <dbReference type="SAM" id="Phobius"/>
    </source>
</evidence>
<sequence>MPSQRDYQPLPKKEDDIPRLNDEEIISEPGSWCRRLATSLRETQWPVTIASAASALSLLLTIGLVLALSKAPAQDAIKYHTVIYPDAIRHTTKYMGRPSPELDEAWEPFADELPDEPGYHAVMLDIFHSLHCLNEVRKSLNPEYYGAPSERFNTTEERLLPILDHCVEHIRMALWCNADISPIPFQKADQGLTASHVYTHTCRDRDAILEWATSNRVRRAFLRQ</sequence>
<evidence type="ECO:0000313" key="4">
    <source>
        <dbReference type="EMBL" id="KAK0388811.1"/>
    </source>
</evidence>
<accession>A0AA39GKQ8</accession>
<keyword evidence="3" id="KW-0812">Transmembrane</keyword>
<organism evidence="4 5">
    <name type="scientific">Sarocladium strictum</name>
    <name type="common">Black bundle disease fungus</name>
    <name type="synonym">Acremonium strictum</name>
    <dbReference type="NCBI Taxonomy" id="5046"/>
    <lineage>
        <taxon>Eukaryota</taxon>
        <taxon>Fungi</taxon>
        <taxon>Dikarya</taxon>
        <taxon>Ascomycota</taxon>
        <taxon>Pezizomycotina</taxon>
        <taxon>Sordariomycetes</taxon>
        <taxon>Hypocreomycetidae</taxon>
        <taxon>Hypocreales</taxon>
        <taxon>Sarocladiaceae</taxon>
        <taxon>Sarocladium</taxon>
    </lineage>
</organism>
<dbReference type="PANTHER" id="PTHR33365:SF4">
    <property type="entry name" value="CYCLOCHLOROTINE BIOSYNTHESIS PROTEIN O"/>
    <property type="match status" value="1"/>
</dbReference>
<evidence type="ECO:0008006" key="6">
    <source>
        <dbReference type="Google" id="ProtNLM"/>
    </source>
</evidence>
<proteinExistence type="inferred from homology"/>
<dbReference type="AlphaFoldDB" id="A0AA39GKQ8"/>
<reference evidence="4" key="1">
    <citation type="submission" date="2022-10" db="EMBL/GenBank/DDBJ databases">
        <title>Determination and structural analysis of whole genome sequence of Sarocladium strictum F4-1.</title>
        <authorList>
            <person name="Hu L."/>
            <person name="Jiang Y."/>
        </authorList>
    </citation>
    <scope>NUCLEOTIDE SEQUENCE</scope>
    <source>
        <strain evidence="4">F4-1</strain>
    </source>
</reference>
<gene>
    <name evidence="4" type="ORF">NLU13_5054</name>
</gene>
<keyword evidence="5" id="KW-1185">Reference proteome</keyword>
<evidence type="ECO:0000256" key="1">
    <source>
        <dbReference type="ARBA" id="ARBA00004685"/>
    </source>
</evidence>
<dbReference type="GO" id="GO:0043386">
    <property type="term" value="P:mycotoxin biosynthetic process"/>
    <property type="evidence" value="ECO:0007669"/>
    <property type="project" value="InterPro"/>
</dbReference>
<dbReference type="PANTHER" id="PTHR33365">
    <property type="entry name" value="YALI0B05434P"/>
    <property type="match status" value="1"/>
</dbReference>
<keyword evidence="3" id="KW-0472">Membrane</keyword>
<comment type="similarity">
    <text evidence="2">Belongs to the ustYa family.</text>
</comment>
<feature type="transmembrane region" description="Helical" evidence="3">
    <location>
        <begin position="45"/>
        <end position="68"/>
    </location>
</feature>
<comment type="pathway">
    <text evidence="1">Mycotoxin biosynthesis.</text>
</comment>
<name>A0AA39GKQ8_SARSR</name>
<protein>
    <recommendedName>
        <fullName evidence="6">Cyclochlorotine biosynthesis protein O</fullName>
    </recommendedName>
</protein>
<dbReference type="InterPro" id="IPR021765">
    <property type="entry name" value="UstYa-like"/>
</dbReference>
<dbReference type="Pfam" id="PF11807">
    <property type="entry name" value="UstYa"/>
    <property type="match status" value="1"/>
</dbReference>
<comment type="caution">
    <text evidence="4">The sequence shown here is derived from an EMBL/GenBank/DDBJ whole genome shotgun (WGS) entry which is preliminary data.</text>
</comment>
<evidence type="ECO:0000313" key="5">
    <source>
        <dbReference type="Proteomes" id="UP001175261"/>
    </source>
</evidence>
<evidence type="ECO:0000256" key="2">
    <source>
        <dbReference type="ARBA" id="ARBA00035112"/>
    </source>
</evidence>
<dbReference type="EMBL" id="JAPDFR010000003">
    <property type="protein sequence ID" value="KAK0388811.1"/>
    <property type="molecule type" value="Genomic_DNA"/>
</dbReference>
<dbReference type="Proteomes" id="UP001175261">
    <property type="component" value="Unassembled WGS sequence"/>
</dbReference>